<dbReference type="SUPFAM" id="SSF81342">
    <property type="entry name" value="Transmembrane di-heme cytochromes"/>
    <property type="match status" value="1"/>
</dbReference>
<dbReference type="PANTHER" id="PTHR30485:SF0">
    <property type="entry name" value="NI_FE-HYDROGENASE 1 B-TYPE CYTOCHROME SUBUNIT-RELATED"/>
    <property type="match status" value="1"/>
</dbReference>
<accession>W4MHR8</accession>
<dbReference type="SUPFAM" id="SSF49344">
    <property type="entry name" value="CBD9-like"/>
    <property type="match status" value="1"/>
</dbReference>
<dbReference type="Pfam" id="PF09459">
    <property type="entry name" value="EB_dh"/>
    <property type="match status" value="1"/>
</dbReference>
<evidence type="ECO:0000256" key="10">
    <source>
        <dbReference type="ARBA" id="ARBA00023136"/>
    </source>
</evidence>
<proteinExistence type="predicted"/>
<keyword evidence="7" id="KW-0249">Electron transport</keyword>
<keyword evidence="4" id="KW-0349">Heme</keyword>
<dbReference type="SMART" id="SM00887">
    <property type="entry name" value="EB_dh"/>
    <property type="match status" value="1"/>
</dbReference>
<dbReference type="InterPro" id="IPR016174">
    <property type="entry name" value="Di-haem_cyt_TM"/>
</dbReference>
<dbReference type="Gene3D" id="2.60.40.1190">
    <property type="match status" value="1"/>
</dbReference>
<feature type="transmembrane region" description="Helical" evidence="11">
    <location>
        <begin position="140"/>
        <end position="161"/>
    </location>
</feature>
<dbReference type="InterPro" id="IPR011577">
    <property type="entry name" value="Cyt_b561_bac/Ni-Hgenase"/>
</dbReference>
<dbReference type="GO" id="GO:0022904">
    <property type="term" value="P:respiratory electron transport chain"/>
    <property type="evidence" value="ECO:0007669"/>
    <property type="project" value="InterPro"/>
</dbReference>
<name>W4MHR8_9BACT</name>
<comment type="caution">
    <text evidence="13">The sequence shown here is derived from an EMBL/GenBank/DDBJ whole genome shotgun (WGS) entry which is preliminary data.</text>
</comment>
<dbReference type="AlphaFoldDB" id="W4MHR8"/>
<evidence type="ECO:0000256" key="8">
    <source>
        <dbReference type="ARBA" id="ARBA00022989"/>
    </source>
</evidence>
<evidence type="ECO:0000256" key="4">
    <source>
        <dbReference type="ARBA" id="ARBA00022617"/>
    </source>
</evidence>
<dbReference type="Gene3D" id="1.20.950.20">
    <property type="entry name" value="Transmembrane di-heme cytochromes, Chain C"/>
    <property type="match status" value="1"/>
</dbReference>
<dbReference type="GO" id="GO:0005886">
    <property type="term" value="C:plasma membrane"/>
    <property type="evidence" value="ECO:0007669"/>
    <property type="project" value="UniProtKB-SubCell"/>
</dbReference>
<protein>
    <recommendedName>
        <fullName evidence="12">Cytochrome c-552/DMSO reductase-like haem-binding domain-containing protein</fullName>
    </recommendedName>
</protein>
<dbReference type="InterPro" id="IPR051542">
    <property type="entry name" value="Hydrogenase_cytochrome"/>
</dbReference>
<keyword evidence="8 11" id="KW-1133">Transmembrane helix</keyword>
<dbReference type="GO" id="GO:0009055">
    <property type="term" value="F:electron transfer activity"/>
    <property type="evidence" value="ECO:0007669"/>
    <property type="project" value="InterPro"/>
</dbReference>
<evidence type="ECO:0000256" key="2">
    <source>
        <dbReference type="ARBA" id="ARBA00022448"/>
    </source>
</evidence>
<evidence type="ECO:0000256" key="3">
    <source>
        <dbReference type="ARBA" id="ARBA00022475"/>
    </source>
</evidence>
<keyword evidence="5 11" id="KW-0812">Transmembrane</keyword>
<evidence type="ECO:0000256" key="1">
    <source>
        <dbReference type="ARBA" id="ARBA00004651"/>
    </source>
</evidence>
<dbReference type="EMBL" id="AZHX01000018">
    <property type="protein sequence ID" value="ETX09257.1"/>
    <property type="molecule type" value="Genomic_DNA"/>
</dbReference>
<evidence type="ECO:0000313" key="13">
    <source>
        <dbReference type="EMBL" id="ETX09257.1"/>
    </source>
</evidence>
<evidence type="ECO:0000313" key="14">
    <source>
        <dbReference type="Proteomes" id="UP000019140"/>
    </source>
</evidence>
<feature type="transmembrane region" description="Helical" evidence="11">
    <location>
        <begin position="181"/>
        <end position="202"/>
    </location>
</feature>
<dbReference type="Pfam" id="PF01292">
    <property type="entry name" value="Ni_hydr_CYTB"/>
    <property type="match status" value="1"/>
</dbReference>
<evidence type="ECO:0000256" key="11">
    <source>
        <dbReference type="SAM" id="Phobius"/>
    </source>
</evidence>
<dbReference type="GO" id="GO:0020037">
    <property type="term" value="F:heme binding"/>
    <property type="evidence" value="ECO:0007669"/>
    <property type="project" value="InterPro"/>
</dbReference>
<dbReference type="CDD" id="cd09625">
    <property type="entry name" value="DOMON_like_cytochrome"/>
    <property type="match status" value="1"/>
</dbReference>
<organism evidence="13 14">
    <name type="scientific">Candidatus Entotheonella gemina</name>
    <dbReference type="NCBI Taxonomy" id="1429439"/>
    <lineage>
        <taxon>Bacteria</taxon>
        <taxon>Pseudomonadati</taxon>
        <taxon>Nitrospinota/Tectimicrobiota group</taxon>
        <taxon>Candidatus Tectimicrobiota</taxon>
        <taxon>Candidatus Entotheonellia</taxon>
        <taxon>Candidatus Entotheonellales</taxon>
        <taxon>Candidatus Entotheonellaceae</taxon>
        <taxon>Candidatus Entotheonella</taxon>
    </lineage>
</organism>
<comment type="subcellular location">
    <subcellularLocation>
        <location evidence="1">Cell membrane</location>
        <topology evidence="1">Multi-pass membrane protein</topology>
    </subcellularLocation>
</comment>
<evidence type="ECO:0000256" key="7">
    <source>
        <dbReference type="ARBA" id="ARBA00022982"/>
    </source>
</evidence>
<sequence length="584" mass="65886">MAKTMSDTIEAKTPRKRKPHFFVTFSHWSMVLLLALSLLTGMRLGWGYLESGLGGPYGMWATLLNAIAPRGTLLGINLITLHVTLAFLFLLNTCMYAGYLFLSGDTRRLRFTNRDLKSLLTGLVTRQFRQNKRALWSANLLVYWIAFTFVAVLLVTGVALYREDWGLSQLLGGYGAMRLLHGFAAYLFLPYIILHITLQWWFGQFWSIFRIQWHRPHLKAGLIGLALSLMAVGGVYGWNQRLKTLTVPRITQASGTPVLDGKPHDPAWQQAQPVTIRTVKGINNPHDFVDVDVKALHDGQHIYFRMQWDDPDVSSKRFPLLKTAEGWKVLQTAMASSNEDVYYEDKLAVYITDVPRGGCAETCHVGVGPEGVPKGVHYTNGETGDVWHWKSVRTAPMGILQGEPGLMDDQYFRPPDPLPEKVVKRYKGGYHADPKSGGGYRSNFVKLDPEKPLEETYVKPIMLPPSNEIVPDPDPATSEHNVTWWIHEAEGIPYSEEADTYPVGTLIPNILIKPIEGDRADVKAQAGWHDGVWTLEIKRGLDTQSDYDVAFDTEHPVYLSVATFNRTQVRHSEHIRPIKVVLKE</sequence>
<keyword evidence="9" id="KW-0408">Iron</keyword>
<evidence type="ECO:0000259" key="12">
    <source>
        <dbReference type="SMART" id="SM00887"/>
    </source>
</evidence>
<dbReference type="HOGENOM" id="CLU_481336_0_0_7"/>
<dbReference type="GO" id="GO:0046872">
    <property type="term" value="F:metal ion binding"/>
    <property type="evidence" value="ECO:0007669"/>
    <property type="project" value="UniProtKB-KW"/>
</dbReference>
<reference evidence="13 14" key="1">
    <citation type="journal article" date="2014" name="Nature">
        <title>An environmental bacterial taxon with a large and distinct metabolic repertoire.</title>
        <authorList>
            <person name="Wilson M.C."/>
            <person name="Mori T."/>
            <person name="Ruckert C."/>
            <person name="Uria A.R."/>
            <person name="Helf M.J."/>
            <person name="Takada K."/>
            <person name="Gernert C."/>
            <person name="Steffens U.A."/>
            <person name="Heycke N."/>
            <person name="Schmitt S."/>
            <person name="Rinke C."/>
            <person name="Helfrich E.J."/>
            <person name="Brachmann A.O."/>
            <person name="Gurgui C."/>
            <person name="Wakimoto T."/>
            <person name="Kracht M."/>
            <person name="Crusemann M."/>
            <person name="Hentschel U."/>
            <person name="Abe I."/>
            <person name="Matsunaga S."/>
            <person name="Kalinowski J."/>
            <person name="Takeyama H."/>
            <person name="Piel J."/>
        </authorList>
    </citation>
    <scope>NUCLEOTIDE SEQUENCE [LARGE SCALE GENOMIC DNA]</scope>
    <source>
        <strain evidence="14">TSY2</strain>
    </source>
</reference>
<keyword evidence="10 11" id="KW-0472">Membrane</keyword>
<evidence type="ECO:0000256" key="9">
    <source>
        <dbReference type="ARBA" id="ARBA00023004"/>
    </source>
</evidence>
<keyword evidence="3" id="KW-1003">Cell membrane</keyword>
<keyword evidence="6" id="KW-0479">Metal-binding</keyword>
<dbReference type="InterPro" id="IPR019020">
    <property type="entry name" value="Cyt-c552/DMSO_Rdtase_haem-bd"/>
</dbReference>
<keyword evidence="14" id="KW-1185">Reference proteome</keyword>
<feature type="domain" description="Cytochrome c-552/DMSO reductase-like haem-binding" evidence="12">
    <location>
        <begin position="265"/>
        <end position="576"/>
    </location>
</feature>
<keyword evidence="2" id="KW-0813">Transport</keyword>
<evidence type="ECO:0000256" key="6">
    <source>
        <dbReference type="ARBA" id="ARBA00022723"/>
    </source>
</evidence>
<dbReference type="Proteomes" id="UP000019140">
    <property type="component" value="Unassembled WGS sequence"/>
</dbReference>
<gene>
    <name evidence="13" type="ORF">ETSY2_00545</name>
</gene>
<feature type="transmembrane region" description="Helical" evidence="11">
    <location>
        <begin position="21"/>
        <end position="46"/>
    </location>
</feature>
<dbReference type="PANTHER" id="PTHR30485">
    <property type="entry name" value="NI/FE-HYDROGENASE 1 B-TYPE CYTOCHROME SUBUNIT"/>
    <property type="match status" value="1"/>
</dbReference>
<feature type="transmembrane region" description="Helical" evidence="11">
    <location>
        <begin position="79"/>
        <end position="102"/>
    </location>
</feature>
<feature type="transmembrane region" description="Helical" evidence="11">
    <location>
        <begin position="222"/>
        <end position="239"/>
    </location>
</feature>
<evidence type="ECO:0000256" key="5">
    <source>
        <dbReference type="ARBA" id="ARBA00022692"/>
    </source>
</evidence>